<evidence type="ECO:0000256" key="4">
    <source>
        <dbReference type="ARBA" id="ARBA00022490"/>
    </source>
</evidence>
<sequence length="280" mass="31227">MQKSAFIECGATQEKSVGWVPPRGQQHDPLIAVLRGATFDHKILCLMIETKRVPGEAIKRKVDEQCKAIEQSTGRKPGKKERREIMEDARLSLLPMAFTSRKKVYVWINRSAGYIVIDSTSQSVIDDVTYRLIGDSEDLSIMQMSTFKTPASLMTGWLGSGEGGVLFSIERACELKAQDETKAVVRYKNHPLDTPEVMDHIKAGKLPTKLALTFGDRVSFTLTENMQLKGITFLDVVFQDKAAGNQDDVFDSEVFITTSELDALIFALKVELGGEMPLYE</sequence>
<dbReference type="PANTHER" id="PTHR38103:SF1">
    <property type="entry name" value="RECOMBINATION-ASSOCIATED PROTEIN RDGC"/>
    <property type="match status" value="1"/>
</dbReference>
<evidence type="ECO:0000313" key="7">
    <source>
        <dbReference type="Proteomes" id="UP001302257"/>
    </source>
</evidence>
<accession>A0ABZ0B3M9</accession>
<reference evidence="6 7" key="1">
    <citation type="submission" date="2023-08" db="EMBL/GenBank/DDBJ databases">
        <title>Rhodoferax potami sp. nov. and Rhodoferax mekongensis sp. nov., isolated from the Mekong River in Thailand.</title>
        <authorList>
            <person name="Kitikhun S."/>
            <person name="Charoenyingcharoen P."/>
            <person name="Siriarchawattana P."/>
            <person name="Likhitrattanapisal S."/>
            <person name="Nilsakha T."/>
            <person name="Chanpet A."/>
            <person name="Rattanawaree P."/>
            <person name="Ingsriswang S."/>
        </authorList>
    </citation>
    <scope>NUCLEOTIDE SEQUENCE [LARGE SCALE GENOMIC DNA]</scope>
    <source>
        <strain evidence="6 7">TBRC 17307</strain>
    </source>
</reference>
<dbReference type="RefSeq" id="WP_313868693.1">
    <property type="nucleotide sequence ID" value="NZ_CP132507.1"/>
</dbReference>
<keyword evidence="7" id="KW-1185">Reference proteome</keyword>
<keyword evidence="4" id="KW-0963">Cytoplasm</keyword>
<dbReference type="Proteomes" id="UP001302257">
    <property type="component" value="Chromosome"/>
</dbReference>
<keyword evidence="5" id="KW-0233">DNA recombination</keyword>
<comment type="subcellular location">
    <subcellularLocation>
        <location evidence="1">Cytoplasm</location>
        <location evidence="1">Nucleoid</location>
    </subcellularLocation>
</comment>
<organism evidence="6 7">
    <name type="scientific">Rhodoferax mekongensis</name>
    <dbReference type="NCBI Taxonomy" id="3068341"/>
    <lineage>
        <taxon>Bacteria</taxon>
        <taxon>Pseudomonadati</taxon>
        <taxon>Pseudomonadota</taxon>
        <taxon>Betaproteobacteria</taxon>
        <taxon>Burkholderiales</taxon>
        <taxon>Comamonadaceae</taxon>
        <taxon>Rhodoferax</taxon>
    </lineage>
</organism>
<protein>
    <recommendedName>
        <fullName evidence="3">Recombination-associated protein RdgC</fullName>
    </recommendedName>
</protein>
<evidence type="ECO:0000256" key="2">
    <source>
        <dbReference type="ARBA" id="ARBA00008657"/>
    </source>
</evidence>
<dbReference type="PANTHER" id="PTHR38103">
    <property type="entry name" value="RECOMBINATION-ASSOCIATED PROTEIN RDGC"/>
    <property type="match status" value="1"/>
</dbReference>
<gene>
    <name evidence="6" type="primary">rdgC</name>
    <name evidence="6" type="ORF">RAN89_05965</name>
</gene>
<evidence type="ECO:0000313" key="6">
    <source>
        <dbReference type="EMBL" id="WNO05971.1"/>
    </source>
</evidence>
<evidence type="ECO:0000256" key="1">
    <source>
        <dbReference type="ARBA" id="ARBA00004453"/>
    </source>
</evidence>
<dbReference type="Pfam" id="PF04381">
    <property type="entry name" value="RdgC"/>
    <property type="match status" value="1"/>
</dbReference>
<name>A0ABZ0B3M9_9BURK</name>
<dbReference type="InterPro" id="IPR007476">
    <property type="entry name" value="RdgC"/>
</dbReference>
<dbReference type="EMBL" id="CP132507">
    <property type="protein sequence ID" value="WNO05971.1"/>
    <property type="molecule type" value="Genomic_DNA"/>
</dbReference>
<comment type="similarity">
    <text evidence="2">Belongs to the RdgC family.</text>
</comment>
<proteinExistence type="inferred from homology"/>
<evidence type="ECO:0000256" key="5">
    <source>
        <dbReference type="ARBA" id="ARBA00023172"/>
    </source>
</evidence>
<evidence type="ECO:0000256" key="3">
    <source>
        <dbReference type="ARBA" id="ARBA00022296"/>
    </source>
</evidence>